<name>A0A1W9ZPM2_MYCAI</name>
<dbReference type="GO" id="GO:0051536">
    <property type="term" value="F:iron-sulfur cluster binding"/>
    <property type="evidence" value="ECO:0007669"/>
    <property type="project" value="UniProtKB-KW"/>
</dbReference>
<organism evidence="12 13">
    <name type="scientific">Mycobacterium arosiense ATCC BAA-1401 = DSM 45069</name>
    <dbReference type="NCBI Taxonomy" id="1265311"/>
    <lineage>
        <taxon>Bacteria</taxon>
        <taxon>Bacillati</taxon>
        <taxon>Actinomycetota</taxon>
        <taxon>Actinomycetes</taxon>
        <taxon>Mycobacteriales</taxon>
        <taxon>Mycobacteriaceae</taxon>
        <taxon>Mycobacterium</taxon>
        <taxon>Mycobacterium avium complex (MAC)</taxon>
    </lineage>
</organism>
<keyword evidence="7" id="KW-0560">Oxidoreductase</keyword>
<dbReference type="PANTHER" id="PTHR42917:SF2">
    <property type="entry name" value="2,4-DIENOYL-COA REDUCTASE [(2E)-ENOYL-COA-PRODUCING]"/>
    <property type="match status" value="1"/>
</dbReference>
<keyword evidence="4" id="KW-0285">Flavoprotein</keyword>
<evidence type="ECO:0000313" key="13">
    <source>
        <dbReference type="Proteomes" id="UP000192707"/>
    </source>
</evidence>
<dbReference type="OrthoDB" id="3169239at2"/>
<sequence>MHPRYPNVFSPIRVGPVELPNRYYFAPHGLPLTVGGAPSNDLVAYCTERVKDGGCGLVILSCTAHQRGRDYQPCPYPEDSIPAFGALADAVHRAGGKIFAQIWYHWLGAGVWQPLAPRAPSFSASVSQFAFGGLSGATRSATREEIAMMVGAHRQSTVHLRQAGFDGVEVHASHSSMIEQFVSPYFNRRTDEYGGPLANRLRLLMETLETVREAAGAGIAVGMRFNCDELIEGGYHASDAHEAVRWICERGLVDFVDLDVAMEPLQLKYGMPSVFVEEFFYRPFVEKVRGAVGDVPVLSVLGRVTRMADAEAAIASGVCDVVGSARELIAEPQFVKHAREGTEDQGRICIACNWCLGGMAYGAFGCSINPASYRERIWGVDTFTSAVTPSTVLVVGGGPGGLEAARVAARRGHAVTLIEARPQLGGALELWARLPGREFYRHAIDWWERELVRLGVTVRKSNPATAGEVLALSPDAVVVATGAEFSRTGRSGFVDREIPGTDKSHVCCPEDILLGRVHPSGKVVVVDGEGTHASTGVAELLGRRGAEVILLSANYAPFSNRELMSFEGEMIAKRMAEAHVTFQPATWVRSIGDRELEVFDVNSASESVIADVQTVVLATGRIPLDTISRELDGNIAQLFTIGDALSVRQLATATYEAQKFARLIGEPDAPKNVAAAYFAADDPSIYPAPAG</sequence>
<proteinExistence type="inferred from homology"/>
<dbReference type="GO" id="GO:0046872">
    <property type="term" value="F:metal ion binding"/>
    <property type="evidence" value="ECO:0007669"/>
    <property type="project" value="UniProtKB-KW"/>
</dbReference>
<evidence type="ECO:0008006" key="14">
    <source>
        <dbReference type="Google" id="ProtNLM"/>
    </source>
</evidence>
<evidence type="ECO:0000256" key="1">
    <source>
        <dbReference type="ARBA" id="ARBA00001917"/>
    </source>
</evidence>
<dbReference type="EMBL" id="MVHG01000007">
    <property type="protein sequence ID" value="ORA19476.1"/>
    <property type="molecule type" value="Genomic_DNA"/>
</dbReference>
<feature type="domain" description="NADH:flavin oxidoreductase/NADH oxidase N-terminal" evidence="10">
    <location>
        <begin position="8"/>
        <end position="344"/>
    </location>
</feature>
<dbReference type="Pfam" id="PF07992">
    <property type="entry name" value="Pyr_redox_2"/>
    <property type="match status" value="1"/>
</dbReference>
<dbReference type="RefSeq" id="WP_083063540.1">
    <property type="nucleotide sequence ID" value="NZ_MVHG01000007.1"/>
</dbReference>
<evidence type="ECO:0000256" key="5">
    <source>
        <dbReference type="ARBA" id="ARBA00022643"/>
    </source>
</evidence>
<dbReference type="InterPro" id="IPR051793">
    <property type="entry name" value="NADH:flavin_oxidoreductase"/>
</dbReference>
<reference evidence="12 13" key="1">
    <citation type="submission" date="2016-12" db="EMBL/GenBank/DDBJ databases">
        <title>The new phylogeny of genus Mycobacterium.</title>
        <authorList>
            <person name="Tortoli E."/>
            <person name="Trovato A."/>
            <person name="Cirillo D.M."/>
        </authorList>
    </citation>
    <scope>NUCLEOTIDE SEQUENCE [LARGE SCALE GENOMIC DNA]</scope>
    <source>
        <strain evidence="12 13">DSM 45069</strain>
    </source>
</reference>
<evidence type="ECO:0000256" key="2">
    <source>
        <dbReference type="ARBA" id="ARBA00001966"/>
    </source>
</evidence>
<dbReference type="AlphaFoldDB" id="A0A1W9ZPM2"/>
<dbReference type="SUPFAM" id="SSF51395">
    <property type="entry name" value="FMN-linked oxidoreductases"/>
    <property type="match status" value="1"/>
</dbReference>
<dbReference type="Pfam" id="PF00724">
    <property type="entry name" value="Oxidored_FMN"/>
    <property type="match status" value="1"/>
</dbReference>
<keyword evidence="9" id="KW-0411">Iron-sulfur</keyword>
<comment type="cofactor">
    <cofactor evidence="1">
        <name>FMN</name>
        <dbReference type="ChEBI" id="CHEBI:58210"/>
    </cofactor>
</comment>
<evidence type="ECO:0000259" key="10">
    <source>
        <dbReference type="Pfam" id="PF00724"/>
    </source>
</evidence>
<feature type="domain" description="FAD/NAD(P)-binding" evidence="11">
    <location>
        <begin position="391"/>
        <end position="628"/>
    </location>
</feature>
<evidence type="ECO:0000259" key="11">
    <source>
        <dbReference type="Pfam" id="PF07992"/>
    </source>
</evidence>
<keyword evidence="13" id="KW-1185">Reference proteome</keyword>
<dbReference type="Gene3D" id="3.50.50.60">
    <property type="entry name" value="FAD/NAD(P)-binding domain"/>
    <property type="match status" value="1"/>
</dbReference>
<dbReference type="InterPro" id="IPR023753">
    <property type="entry name" value="FAD/NAD-binding_dom"/>
</dbReference>
<evidence type="ECO:0000256" key="8">
    <source>
        <dbReference type="ARBA" id="ARBA00023004"/>
    </source>
</evidence>
<comment type="caution">
    <text evidence="12">The sequence shown here is derived from an EMBL/GenBank/DDBJ whole genome shotgun (WGS) entry which is preliminary data.</text>
</comment>
<dbReference type="PANTHER" id="PTHR42917">
    <property type="entry name" value="2,4-DIENOYL-COA REDUCTASE"/>
    <property type="match status" value="1"/>
</dbReference>
<evidence type="ECO:0000256" key="6">
    <source>
        <dbReference type="ARBA" id="ARBA00022723"/>
    </source>
</evidence>
<protein>
    <recommendedName>
        <fullName evidence="14">NADH:flavin oxidoreductase</fullName>
    </recommendedName>
</protein>
<comment type="similarity">
    <text evidence="3">In the N-terminal section; belongs to the NADH:flavin oxidoreductase/NADH oxidase family.</text>
</comment>
<dbReference type="Gene3D" id="3.40.50.720">
    <property type="entry name" value="NAD(P)-binding Rossmann-like Domain"/>
    <property type="match status" value="1"/>
</dbReference>
<dbReference type="GO" id="GO:0016491">
    <property type="term" value="F:oxidoreductase activity"/>
    <property type="evidence" value="ECO:0007669"/>
    <property type="project" value="UniProtKB-KW"/>
</dbReference>
<dbReference type="PRINTS" id="PR00368">
    <property type="entry name" value="FADPNR"/>
</dbReference>
<dbReference type="GO" id="GO:0010181">
    <property type="term" value="F:FMN binding"/>
    <property type="evidence" value="ECO:0007669"/>
    <property type="project" value="InterPro"/>
</dbReference>
<dbReference type="Gene3D" id="3.20.20.70">
    <property type="entry name" value="Aldolase class I"/>
    <property type="match status" value="1"/>
</dbReference>
<evidence type="ECO:0000256" key="9">
    <source>
        <dbReference type="ARBA" id="ARBA00023014"/>
    </source>
</evidence>
<dbReference type="InterPro" id="IPR036188">
    <property type="entry name" value="FAD/NAD-bd_sf"/>
</dbReference>
<dbReference type="CDD" id="cd02803">
    <property type="entry name" value="OYE_like_FMN_family"/>
    <property type="match status" value="1"/>
</dbReference>
<gene>
    <name evidence="12" type="ORF">BST14_05390</name>
</gene>
<accession>A0A1W9ZPM2</accession>
<dbReference type="InterPro" id="IPR013785">
    <property type="entry name" value="Aldolase_TIM"/>
</dbReference>
<evidence type="ECO:0000313" key="12">
    <source>
        <dbReference type="EMBL" id="ORA19476.1"/>
    </source>
</evidence>
<evidence type="ECO:0000256" key="4">
    <source>
        <dbReference type="ARBA" id="ARBA00022630"/>
    </source>
</evidence>
<dbReference type="Proteomes" id="UP000192707">
    <property type="component" value="Unassembled WGS sequence"/>
</dbReference>
<keyword evidence="5" id="KW-0288">FMN</keyword>
<dbReference type="SUPFAM" id="SSF51905">
    <property type="entry name" value="FAD/NAD(P)-binding domain"/>
    <property type="match status" value="1"/>
</dbReference>
<dbReference type="InterPro" id="IPR001155">
    <property type="entry name" value="OxRdtase_FMN_N"/>
</dbReference>
<evidence type="ECO:0000256" key="7">
    <source>
        <dbReference type="ARBA" id="ARBA00023002"/>
    </source>
</evidence>
<comment type="cofactor">
    <cofactor evidence="2">
        <name>[4Fe-4S] cluster</name>
        <dbReference type="ChEBI" id="CHEBI:49883"/>
    </cofactor>
</comment>
<evidence type="ECO:0000256" key="3">
    <source>
        <dbReference type="ARBA" id="ARBA00011048"/>
    </source>
</evidence>
<keyword evidence="8" id="KW-0408">Iron</keyword>
<dbReference type="PRINTS" id="PR00411">
    <property type="entry name" value="PNDRDTASEI"/>
</dbReference>
<keyword evidence="6" id="KW-0479">Metal-binding</keyword>